<name>A0ABR6HIV7_9RHOB</name>
<protein>
    <submittedName>
        <fullName evidence="4">Sugar/nucleoside kinase (Ribokinase family)</fullName>
    </submittedName>
</protein>
<evidence type="ECO:0000256" key="2">
    <source>
        <dbReference type="ARBA" id="ARBA00022777"/>
    </source>
</evidence>
<dbReference type="Proteomes" id="UP000576152">
    <property type="component" value="Unassembled WGS sequence"/>
</dbReference>
<reference evidence="4 5" key="1">
    <citation type="submission" date="2020-08" db="EMBL/GenBank/DDBJ databases">
        <title>Genomic Encyclopedia of Type Strains, Phase III (KMG-III): the genomes of soil and plant-associated and newly described type strains.</title>
        <authorList>
            <person name="Whitman W."/>
        </authorList>
    </citation>
    <scope>NUCLEOTIDE SEQUENCE [LARGE SCALE GENOMIC DNA]</scope>
    <source>
        <strain evidence="4 5">CECT 8572</strain>
    </source>
</reference>
<dbReference type="PRINTS" id="PR00990">
    <property type="entry name" value="RIBOKINASE"/>
</dbReference>
<sequence length="322" mass="33511">MPWDYASMGFYTYDCLGWPVSTIPPGGGTILIDDLTIAVSGAAGTAAIAAAKLGVTTSAIGGVGQDMMGDWVLERVAGFGIDTVDLVRCSNAPTSSSIVLTREDGSRPALHMKGATGAFTVPRHRFDAVTDAKIFHLGGVGLMDAMDGAPNAELMAHAKARGCITTVDVFAGSPDDLPDVAAVLPYTDYFIPSVEEAEALTGLTDLGDMARFFIERGAACCIFTLGAEGAYYHHRDGTVFTVPAFEITPKCTCGCGDVFNAGFAVGLLRDMAPRDAVRFAQACSALNATGLGSQAGITDFDAAIAFMNDCPVRSTHRLAAAE</sequence>
<dbReference type="Pfam" id="PF00294">
    <property type="entry name" value="PfkB"/>
    <property type="match status" value="1"/>
</dbReference>
<dbReference type="GO" id="GO:0016301">
    <property type="term" value="F:kinase activity"/>
    <property type="evidence" value="ECO:0007669"/>
    <property type="project" value="UniProtKB-KW"/>
</dbReference>
<dbReference type="RefSeq" id="WP_183468740.1">
    <property type="nucleotide sequence ID" value="NZ_JACIBX010000001.1"/>
</dbReference>
<dbReference type="InterPro" id="IPR011611">
    <property type="entry name" value="PfkB_dom"/>
</dbReference>
<proteinExistence type="predicted"/>
<evidence type="ECO:0000313" key="4">
    <source>
        <dbReference type="EMBL" id="MBB3710492.1"/>
    </source>
</evidence>
<evidence type="ECO:0000256" key="1">
    <source>
        <dbReference type="ARBA" id="ARBA00022679"/>
    </source>
</evidence>
<dbReference type="PANTHER" id="PTHR10584:SF166">
    <property type="entry name" value="RIBOKINASE"/>
    <property type="match status" value="1"/>
</dbReference>
<dbReference type="SUPFAM" id="SSF53613">
    <property type="entry name" value="Ribokinase-like"/>
    <property type="match status" value="1"/>
</dbReference>
<keyword evidence="1" id="KW-0808">Transferase</keyword>
<organism evidence="4 5">
    <name type="scientific">Limimaricola variabilis</name>
    <dbReference type="NCBI Taxonomy" id="1492771"/>
    <lineage>
        <taxon>Bacteria</taxon>
        <taxon>Pseudomonadati</taxon>
        <taxon>Pseudomonadota</taxon>
        <taxon>Alphaproteobacteria</taxon>
        <taxon>Rhodobacterales</taxon>
        <taxon>Paracoccaceae</taxon>
        <taxon>Limimaricola</taxon>
    </lineage>
</organism>
<accession>A0ABR6HIV7</accession>
<evidence type="ECO:0000313" key="5">
    <source>
        <dbReference type="Proteomes" id="UP000576152"/>
    </source>
</evidence>
<evidence type="ECO:0000259" key="3">
    <source>
        <dbReference type="Pfam" id="PF00294"/>
    </source>
</evidence>
<dbReference type="EMBL" id="JACIBX010000001">
    <property type="protein sequence ID" value="MBB3710492.1"/>
    <property type="molecule type" value="Genomic_DNA"/>
</dbReference>
<keyword evidence="2 4" id="KW-0418">Kinase</keyword>
<gene>
    <name evidence="4" type="ORF">FHS00_000045</name>
</gene>
<dbReference type="Gene3D" id="3.40.1190.20">
    <property type="match status" value="1"/>
</dbReference>
<keyword evidence="5" id="KW-1185">Reference proteome</keyword>
<dbReference type="InterPro" id="IPR029056">
    <property type="entry name" value="Ribokinase-like"/>
</dbReference>
<dbReference type="InterPro" id="IPR002139">
    <property type="entry name" value="Ribo/fructo_kinase"/>
</dbReference>
<dbReference type="PANTHER" id="PTHR10584">
    <property type="entry name" value="SUGAR KINASE"/>
    <property type="match status" value="1"/>
</dbReference>
<comment type="caution">
    <text evidence="4">The sequence shown here is derived from an EMBL/GenBank/DDBJ whole genome shotgun (WGS) entry which is preliminary data.</text>
</comment>
<feature type="domain" description="Carbohydrate kinase PfkB" evidence="3">
    <location>
        <begin position="32"/>
        <end position="296"/>
    </location>
</feature>